<sequence>MKRIIMPFAILAVSVVLAVVLIRTPTVVEEASPETFPVTVRVTAAQLQSVQLHVESRGKVQAAKRANLAAAVAGAVEWISPTLEEGGYVEAGQVLLRLEASDYQTTLARSLASMQQAQAEADHSLREYNRINGLAEQKLVSDSQLQDSLRSSNVNKAKLADAQASFKQAELDLARVEIRSPFNAIVASKDVELGQYINKAQSFALLYAADVVEVRVPLAIKQLGYLDIPLAARGELPADIAPQVTLTGFYAGQQQQWMGTLVRTEATIDELSNSVQTIIRVTQPSTESVNSGQLPLPIGLFVQAKIAGKYIDEIIALPRKVIRNGNQVLVVDAENKMYYRTVEILRLEEDRVLISGGISPGERICISPIQAVVDGMSVQPIIETI</sequence>
<reference evidence="5" key="1">
    <citation type="submission" date="2017-08" db="EMBL/GenBank/DDBJ databases">
        <title>A dynamic microbial community with high functional redundancy inhabits the cold, oxic subseafloor aquifer.</title>
        <authorList>
            <person name="Tully B.J."/>
            <person name="Wheat C.G."/>
            <person name="Glazer B.T."/>
            <person name="Huber J.A."/>
        </authorList>
    </citation>
    <scope>NUCLEOTIDE SEQUENCE [LARGE SCALE GENOMIC DNA]</scope>
</reference>
<dbReference type="Gene3D" id="1.10.287.470">
    <property type="entry name" value="Helix hairpin bin"/>
    <property type="match status" value="1"/>
</dbReference>
<proteinExistence type="inferred from homology"/>
<comment type="caution">
    <text evidence="4">The sequence shown here is derived from an EMBL/GenBank/DDBJ whole genome shotgun (WGS) entry which is preliminary data.</text>
</comment>
<evidence type="ECO:0000259" key="3">
    <source>
        <dbReference type="Pfam" id="PF25973"/>
    </source>
</evidence>
<dbReference type="SUPFAM" id="SSF111369">
    <property type="entry name" value="HlyD-like secretion proteins"/>
    <property type="match status" value="1"/>
</dbReference>
<dbReference type="InterPro" id="IPR058647">
    <property type="entry name" value="BSH_CzcB-like"/>
</dbReference>
<dbReference type="PANTHER" id="PTHR30469:SF12">
    <property type="entry name" value="MULTIDRUG RESISTANCE PROTEIN MDTA"/>
    <property type="match status" value="1"/>
</dbReference>
<evidence type="ECO:0008006" key="6">
    <source>
        <dbReference type="Google" id="ProtNLM"/>
    </source>
</evidence>
<protein>
    <recommendedName>
        <fullName evidence="6">Efflux transporter periplasmic adaptor subunit</fullName>
    </recommendedName>
</protein>
<dbReference type="GO" id="GO:1990281">
    <property type="term" value="C:efflux pump complex"/>
    <property type="evidence" value="ECO:0007669"/>
    <property type="project" value="TreeGrafter"/>
</dbReference>
<organism evidence="4 5">
    <name type="scientific">SAR86 cluster bacterium</name>
    <dbReference type="NCBI Taxonomy" id="2030880"/>
    <lineage>
        <taxon>Bacteria</taxon>
        <taxon>Pseudomonadati</taxon>
        <taxon>Pseudomonadota</taxon>
        <taxon>Gammaproteobacteria</taxon>
        <taxon>SAR86 cluster</taxon>
    </lineage>
</organism>
<dbReference type="Proteomes" id="UP000218172">
    <property type="component" value="Unassembled WGS sequence"/>
</dbReference>
<dbReference type="GO" id="GO:0015562">
    <property type="term" value="F:efflux transmembrane transporter activity"/>
    <property type="evidence" value="ECO:0007669"/>
    <property type="project" value="TreeGrafter"/>
</dbReference>
<accession>A0A2A4MP45</accession>
<evidence type="ECO:0000313" key="5">
    <source>
        <dbReference type="Proteomes" id="UP000218172"/>
    </source>
</evidence>
<dbReference type="AlphaFoldDB" id="A0A2A4MP45"/>
<feature type="domain" description="CzcB-like barrel-sandwich hybrid" evidence="3">
    <location>
        <begin position="66"/>
        <end position="202"/>
    </location>
</feature>
<evidence type="ECO:0000256" key="1">
    <source>
        <dbReference type="ARBA" id="ARBA00009477"/>
    </source>
</evidence>
<feature type="domain" description="Multidrug resistance protein MdtA-like C-terminal permuted SH3" evidence="2">
    <location>
        <begin position="325"/>
        <end position="370"/>
    </location>
</feature>
<name>A0A2A4MP45_9GAMM</name>
<dbReference type="EMBL" id="NVQR01000056">
    <property type="protein sequence ID" value="PCH61821.1"/>
    <property type="molecule type" value="Genomic_DNA"/>
</dbReference>
<dbReference type="InterPro" id="IPR006143">
    <property type="entry name" value="RND_pump_MFP"/>
</dbReference>
<evidence type="ECO:0000313" key="4">
    <source>
        <dbReference type="EMBL" id="PCH61821.1"/>
    </source>
</evidence>
<dbReference type="InterPro" id="IPR058627">
    <property type="entry name" value="MdtA-like_C"/>
</dbReference>
<gene>
    <name evidence="4" type="ORF">COC19_04115</name>
</gene>
<dbReference type="Pfam" id="PF25967">
    <property type="entry name" value="RND-MFP_C"/>
    <property type="match status" value="1"/>
</dbReference>
<dbReference type="Pfam" id="PF25973">
    <property type="entry name" value="BSH_CzcB"/>
    <property type="match status" value="1"/>
</dbReference>
<dbReference type="Gene3D" id="2.40.50.100">
    <property type="match status" value="1"/>
</dbReference>
<dbReference type="NCBIfam" id="TIGR01730">
    <property type="entry name" value="RND_mfp"/>
    <property type="match status" value="1"/>
</dbReference>
<comment type="similarity">
    <text evidence="1">Belongs to the membrane fusion protein (MFP) (TC 8.A.1) family.</text>
</comment>
<dbReference type="Gene3D" id="2.40.420.20">
    <property type="match status" value="1"/>
</dbReference>
<dbReference type="PANTHER" id="PTHR30469">
    <property type="entry name" value="MULTIDRUG RESISTANCE PROTEIN MDTA"/>
    <property type="match status" value="1"/>
</dbReference>
<dbReference type="Gene3D" id="2.40.30.170">
    <property type="match status" value="1"/>
</dbReference>
<evidence type="ECO:0000259" key="2">
    <source>
        <dbReference type="Pfam" id="PF25967"/>
    </source>
</evidence>